<keyword evidence="5" id="KW-1185">Reference proteome</keyword>
<dbReference type="CDD" id="cd00542">
    <property type="entry name" value="Ntn_PVA"/>
    <property type="match status" value="1"/>
</dbReference>
<dbReference type="RefSeq" id="WP_274259032.1">
    <property type="nucleotide sequence ID" value="NZ_CP117884.1"/>
</dbReference>
<gene>
    <name evidence="4" type="ORF">PQ472_08335</name>
</gene>
<proteinExistence type="inferred from homology"/>
<dbReference type="Proteomes" id="UP001220377">
    <property type="component" value="Chromosome"/>
</dbReference>
<dbReference type="SUPFAM" id="SSF56235">
    <property type="entry name" value="N-terminal nucleophile aminohydrolases (Ntn hydrolases)"/>
    <property type="match status" value="1"/>
</dbReference>
<protein>
    <submittedName>
        <fullName evidence="4">Choloylglycine hydrolase family protein</fullName>
    </submittedName>
</protein>
<dbReference type="InterPro" id="IPR029055">
    <property type="entry name" value="Ntn_hydrolases_N"/>
</dbReference>
<evidence type="ECO:0000259" key="3">
    <source>
        <dbReference type="Pfam" id="PF02275"/>
    </source>
</evidence>
<evidence type="ECO:0000313" key="4">
    <source>
        <dbReference type="EMBL" id="WDF81930.1"/>
    </source>
</evidence>
<dbReference type="InterPro" id="IPR029132">
    <property type="entry name" value="CBAH/NAAA_C"/>
</dbReference>
<dbReference type="Pfam" id="PF02275">
    <property type="entry name" value="CBAH"/>
    <property type="match status" value="1"/>
</dbReference>
<comment type="similarity">
    <text evidence="1">Belongs to the peptidase C59 family.</text>
</comment>
<accession>A0ABY7WP20</accession>
<evidence type="ECO:0000313" key="5">
    <source>
        <dbReference type="Proteomes" id="UP001220377"/>
    </source>
</evidence>
<dbReference type="InterPro" id="IPR052193">
    <property type="entry name" value="Peptidase_C59"/>
</dbReference>
<feature type="domain" description="Choloylglycine hydrolase/NAAA C-terminal" evidence="3">
    <location>
        <begin position="2"/>
        <end position="314"/>
    </location>
</feature>
<organism evidence="4 5">
    <name type="scientific">Lacticaseibacillus pabuli</name>
    <dbReference type="NCBI Taxonomy" id="3025672"/>
    <lineage>
        <taxon>Bacteria</taxon>
        <taxon>Bacillati</taxon>
        <taxon>Bacillota</taxon>
        <taxon>Bacilli</taxon>
        <taxon>Lactobacillales</taxon>
        <taxon>Lactobacillaceae</taxon>
        <taxon>Lacticaseibacillus</taxon>
    </lineage>
</organism>
<sequence length="328" mass="35384">MCTSFTYEDADGKFYLSRTMDFDFELGGRPVVIPRGHHVDSDATEAGFDTPLGFVGAGRNIGQYLNVDGVNEAGFAAATLYLTESKYADKTVDGKANIAPHEVIPYLLGNMHSVSELRDKLADINIVAAPNKFMGGIVVPLHWVVADASGDCAVLESDADGLQLYDDPVGVMTNSPEFPWHVKNLQNFAQLQPALAAGTNFGGVTANGFGGGTGAVGLPGDYTSVSRFVRMAFLREHAEKVSGQAAAINTISHLLGSLDIPHGIKVMADGKDDYTQYRGYMDMATPTYFMQPYDDQTITKVTLTEELLNADEPTEFPLAHVQQFVEAN</sequence>
<keyword evidence="2 4" id="KW-0378">Hydrolase</keyword>
<evidence type="ECO:0000256" key="2">
    <source>
        <dbReference type="ARBA" id="ARBA00022801"/>
    </source>
</evidence>
<reference evidence="4 5" key="1">
    <citation type="submission" date="2023-02" db="EMBL/GenBank/DDBJ databases">
        <title>Genome sequence of Lacticaseibacillus sp. KACC 23028.</title>
        <authorList>
            <person name="Kim S."/>
            <person name="Heo J."/>
            <person name="Kwon S.-W."/>
        </authorList>
    </citation>
    <scope>NUCLEOTIDE SEQUENCE [LARGE SCALE GENOMIC DNA]</scope>
    <source>
        <strain evidence="4 5">KACC 23028</strain>
    </source>
</reference>
<name>A0ABY7WP20_9LACO</name>
<dbReference type="GO" id="GO:0016787">
    <property type="term" value="F:hydrolase activity"/>
    <property type="evidence" value="ECO:0007669"/>
    <property type="project" value="UniProtKB-KW"/>
</dbReference>
<evidence type="ECO:0000256" key="1">
    <source>
        <dbReference type="ARBA" id="ARBA00006625"/>
    </source>
</evidence>
<dbReference type="EMBL" id="CP117884">
    <property type="protein sequence ID" value="WDF81930.1"/>
    <property type="molecule type" value="Genomic_DNA"/>
</dbReference>
<dbReference type="PANTHER" id="PTHR35527">
    <property type="entry name" value="CHOLOYLGLYCINE HYDROLASE"/>
    <property type="match status" value="1"/>
</dbReference>
<dbReference type="Gene3D" id="3.60.60.10">
    <property type="entry name" value="Penicillin V Acylase, Chain A"/>
    <property type="match status" value="1"/>
</dbReference>
<dbReference type="PANTHER" id="PTHR35527:SF2">
    <property type="entry name" value="HYDROLASE"/>
    <property type="match status" value="1"/>
</dbReference>